<dbReference type="Pfam" id="PF04075">
    <property type="entry name" value="F420H2_quin_red"/>
    <property type="match status" value="1"/>
</dbReference>
<keyword evidence="2" id="KW-1185">Reference proteome</keyword>
<dbReference type="GO" id="GO:0016491">
    <property type="term" value="F:oxidoreductase activity"/>
    <property type="evidence" value="ECO:0007669"/>
    <property type="project" value="InterPro"/>
</dbReference>
<dbReference type="InterPro" id="IPR004378">
    <property type="entry name" value="F420H2_quin_Rdtase"/>
</dbReference>
<dbReference type="NCBIfam" id="TIGR00026">
    <property type="entry name" value="hi_GC_TIGR00026"/>
    <property type="match status" value="1"/>
</dbReference>
<dbReference type="SUPFAM" id="SSF50475">
    <property type="entry name" value="FMN-binding split barrel"/>
    <property type="match status" value="1"/>
</dbReference>
<protein>
    <submittedName>
        <fullName evidence="1">Deazaflavin-dependent oxidoreductase, nitroreductase family</fullName>
    </submittedName>
</protein>
<sequence length="170" mass="18866">MPRSRCVTSPGTVGHGCRPLAPAGIGQNVGMSKYAVVTFVQKRIANPVVRNVLLRGWSLPGHALLETTGRRTGQQRLTPVGDGSDGDTFWIVAEHGRRSGYVRNIETTPRVRVKIRGRWRHGTAHVLPDDDPRERQRYLSKRLSARLNAAAVRSFGTDLLTVRIDLDPVR</sequence>
<dbReference type="AlphaFoldDB" id="A0A238Y118"/>
<dbReference type="Proteomes" id="UP000198348">
    <property type="component" value="Unassembled WGS sequence"/>
</dbReference>
<proteinExistence type="predicted"/>
<evidence type="ECO:0000313" key="2">
    <source>
        <dbReference type="Proteomes" id="UP000198348"/>
    </source>
</evidence>
<dbReference type="Gene3D" id="2.30.110.10">
    <property type="entry name" value="Electron Transport, Fmn-binding Protein, Chain A"/>
    <property type="match status" value="1"/>
</dbReference>
<accession>A0A238Y118</accession>
<dbReference type="EMBL" id="FZNW01000013">
    <property type="protein sequence ID" value="SNR64827.1"/>
    <property type="molecule type" value="Genomic_DNA"/>
</dbReference>
<gene>
    <name evidence="1" type="ORF">SAMN06265360_11339</name>
</gene>
<dbReference type="InterPro" id="IPR012349">
    <property type="entry name" value="Split_barrel_FMN-bd"/>
</dbReference>
<name>A0A238Y118_9PSEU</name>
<evidence type="ECO:0000313" key="1">
    <source>
        <dbReference type="EMBL" id="SNR64827.1"/>
    </source>
</evidence>
<reference evidence="2" key="1">
    <citation type="submission" date="2017-06" db="EMBL/GenBank/DDBJ databases">
        <authorList>
            <person name="Varghese N."/>
            <person name="Submissions S."/>
        </authorList>
    </citation>
    <scope>NUCLEOTIDE SEQUENCE [LARGE SCALE GENOMIC DNA]</scope>
    <source>
        <strain evidence="2">DSM 45207</strain>
    </source>
</reference>
<organism evidence="1 2">
    <name type="scientific">Haloechinothrix alba</name>
    <dbReference type="NCBI Taxonomy" id="664784"/>
    <lineage>
        <taxon>Bacteria</taxon>
        <taxon>Bacillati</taxon>
        <taxon>Actinomycetota</taxon>
        <taxon>Actinomycetes</taxon>
        <taxon>Pseudonocardiales</taxon>
        <taxon>Pseudonocardiaceae</taxon>
        <taxon>Haloechinothrix</taxon>
    </lineage>
</organism>